<keyword evidence="2" id="KW-1185">Reference proteome</keyword>
<accession>A0AAE4JWE1</accession>
<reference evidence="2" key="1">
    <citation type="submission" date="2023-07" db="EMBL/GenBank/DDBJ databases">
        <authorList>
            <person name="Luz R."/>
            <person name="Cordeiro R."/>
            <person name="Fonseca A."/>
            <person name="Goncalves V."/>
        </authorList>
    </citation>
    <scope>NUCLEOTIDE SEQUENCE [LARGE SCALE GENOMIC DNA]</scope>
    <source>
        <strain evidence="2">BACA0444</strain>
    </source>
</reference>
<evidence type="ECO:0000313" key="2">
    <source>
        <dbReference type="Proteomes" id="UP001268256"/>
    </source>
</evidence>
<comment type="caution">
    <text evidence="1">The sequence shown here is derived from an EMBL/GenBank/DDBJ whole genome shotgun (WGS) entry which is preliminary data.</text>
</comment>
<protein>
    <submittedName>
        <fullName evidence="1">Uncharacterized protein</fullName>
    </submittedName>
</protein>
<name>A0AAE4JWE1_9CYAN</name>
<organism evidence="1 2">
    <name type="scientific">Pseudocalidococcus azoricus BACA0444</name>
    <dbReference type="NCBI Taxonomy" id="2918990"/>
    <lineage>
        <taxon>Bacteria</taxon>
        <taxon>Bacillati</taxon>
        <taxon>Cyanobacteriota</taxon>
        <taxon>Cyanophyceae</taxon>
        <taxon>Acaryochloridales</taxon>
        <taxon>Thermosynechococcaceae</taxon>
        <taxon>Pseudocalidococcus</taxon>
        <taxon>Pseudocalidococcus azoricus</taxon>
    </lineage>
</organism>
<gene>
    <name evidence="1" type="ORF">RIF25_09080</name>
</gene>
<dbReference type="EMBL" id="JAVMIP010000007">
    <property type="protein sequence ID" value="MDS3860966.1"/>
    <property type="molecule type" value="Genomic_DNA"/>
</dbReference>
<evidence type="ECO:0000313" key="1">
    <source>
        <dbReference type="EMBL" id="MDS3860966.1"/>
    </source>
</evidence>
<dbReference type="AlphaFoldDB" id="A0AAE4JWE1"/>
<dbReference type="RefSeq" id="WP_322878223.1">
    <property type="nucleotide sequence ID" value="NZ_JAVMIP010000007.1"/>
</dbReference>
<dbReference type="Proteomes" id="UP001268256">
    <property type="component" value="Unassembled WGS sequence"/>
</dbReference>
<proteinExistence type="predicted"/>
<sequence>MIRPYLTSLGISALISSSIIGVAIFAPVRSVTAQPQPSPQTYNLLGITFQTPGPFSPPRAIADGVAVVYPPVATPGEHELLVGIQEIPAADSILGSLSTVELMSYLRYSLGTGPLVNPITPVNRVMFGRRLQGEALVKNPTDPIYQEFYIVRLSTGSRLGIKLEAAQQVPLAEVDAVFSAVAASFQELEPKSRAWRQSMEWWKYPSSPITSGTSFAR</sequence>